<comment type="subcellular location">
    <subcellularLocation>
        <location evidence="1">Mitochondrion</location>
    </subcellularLocation>
</comment>
<evidence type="ECO:0000256" key="3">
    <source>
        <dbReference type="ARBA" id="ARBA00022946"/>
    </source>
</evidence>
<dbReference type="PANTHER" id="PTHR33618">
    <property type="entry name" value="39S RIBOSOMAL PROTEIN L53, MITOCHONDRIAL"/>
    <property type="match status" value="1"/>
</dbReference>
<evidence type="ECO:0000313" key="11">
    <source>
        <dbReference type="WBParaSite" id="PSAMB.scaffold5736size10992.g27281.t1"/>
    </source>
</evidence>
<evidence type="ECO:0000256" key="5">
    <source>
        <dbReference type="ARBA" id="ARBA00023128"/>
    </source>
</evidence>
<dbReference type="WBParaSite" id="PSAMB.scaffold511size73861.g6794.t1">
    <property type="protein sequence ID" value="PSAMB.scaffold511size73861.g6794.t1"/>
    <property type="gene ID" value="PSAMB.scaffold511size73861.g6794"/>
</dbReference>
<dbReference type="GO" id="GO:0005762">
    <property type="term" value="C:mitochondrial large ribosomal subunit"/>
    <property type="evidence" value="ECO:0007669"/>
    <property type="project" value="TreeGrafter"/>
</dbReference>
<keyword evidence="6" id="KW-0687">Ribonucleoprotein</keyword>
<dbReference type="Pfam" id="PF10780">
    <property type="entry name" value="MRP_L53"/>
    <property type="match status" value="1"/>
</dbReference>
<keyword evidence="9" id="KW-1185">Reference proteome</keyword>
<evidence type="ECO:0000313" key="9">
    <source>
        <dbReference type="Proteomes" id="UP000887566"/>
    </source>
</evidence>
<dbReference type="Gene3D" id="3.40.30.10">
    <property type="entry name" value="Glutaredoxin"/>
    <property type="match status" value="1"/>
</dbReference>
<accession>A0A914WSV8</accession>
<evidence type="ECO:0000313" key="10">
    <source>
        <dbReference type="WBParaSite" id="PSAMB.scaffold511size73861.g6794.t1"/>
    </source>
</evidence>
<reference evidence="10 11" key="1">
    <citation type="submission" date="2022-11" db="UniProtKB">
        <authorList>
            <consortium name="WormBaseParasite"/>
        </authorList>
    </citation>
    <scope>IDENTIFICATION</scope>
</reference>
<evidence type="ECO:0000256" key="6">
    <source>
        <dbReference type="ARBA" id="ARBA00023274"/>
    </source>
</evidence>
<keyword evidence="5" id="KW-0496">Mitochondrion</keyword>
<dbReference type="AlphaFoldDB" id="A0A914WSV8"/>
<dbReference type="Proteomes" id="UP000887566">
    <property type="component" value="Unplaced"/>
</dbReference>
<dbReference type="InterPro" id="IPR019716">
    <property type="entry name" value="Ribosomal_mL53"/>
</dbReference>
<proteinExistence type="inferred from homology"/>
<dbReference type="PANTHER" id="PTHR33618:SF1">
    <property type="entry name" value="LARGE RIBOSOMAL SUBUNIT PROTEIN ML53"/>
    <property type="match status" value="1"/>
</dbReference>
<evidence type="ECO:0000256" key="2">
    <source>
        <dbReference type="ARBA" id="ARBA00005557"/>
    </source>
</evidence>
<protein>
    <recommendedName>
        <fullName evidence="7">Large ribosomal subunit protein mL53</fullName>
    </recommendedName>
    <alternativeName>
        <fullName evidence="8">39S ribosomal protein L53, mitochondrial</fullName>
    </alternativeName>
</protein>
<evidence type="ECO:0000256" key="1">
    <source>
        <dbReference type="ARBA" id="ARBA00004173"/>
    </source>
</evidence>
<comment type="similarity">
    <text evidence="2">Belongs to the mitochondrion-specific ribosomal protein mL53 family.</text>
</comment>
<keyword evidence="4" id="KW-0689">Ribosomal protein</keyword>
<organism evidence="9 10">
    <name type="scientific">Plectus sambesii</name>
    <dbReference type="NCBI Taxonomy" id="2011161"/>
    <lineage>
        <taxon>Eukaryota</taxon>
        <taxon>Metazoa</taxon>
        <taxon>Ecdysozoa</taxon>
        <taxon>Nematoda</taxon>
        <taxon>Chromadorea</taxon>
        <taxon>Plectida</taxon>
        <taxon>Plectina</taxon>
        <taxon>Plectoidea</taxon>
        <taxon>Plectidae</taxon>
        <taxon>Plectus</taxon>
    </lineage>
</organism>
<evidence type="ECO:0000256" key="8">
    <source>
        <dbReference type="ARBA" id="ARBA00042721"/>
    </source>
</evidence>
<keyword evidence="3" id="KW-0809">Transit peptide</keyword>
<dbReference type="WBParaSite" id="PSAMB.scaffold5736size10992.g27281.t1">
    <property type="protein sequence ID" value="PSAMB.scaffold5736size10992.g27281.t1"/>
    <property type="gene ID" value="PSAMB.scaffold5736size10992.g27281"/>
</dbReference>
<dbReference type="InterPro" id="IPR052473">
    <property type="entry name" value="mtLSU_mL53"/>
</dbReference>
<evidence type="ECO:0000256" key="7">
    <source>
        <dbReference type="ARBA" id="ARBA00035180"/>
    </source>
</evidence>
<sequence length="134" mass="15428">MCLMWQRIRFGVKWKPAEMQALAVRGLNLQKVKNIRVSFDPFHPNNRSLREFWAALSGPKVKTTNPQCLVKVDIRNDRRPPYFEANLADGHRLVFKTEHMHTMDIAMRFNRLLGLPELGQPGVRSKNAPAAPPK</sequence>
<evidence type="ECO:0000256" key="4">
    <source>
        <dbReference type="ARBA" id="ARBA00022980"/>
    </source>
</evidence>
<name>A0A914WSV8_9BILA</name>